<evidence type="ECO:0000256" key="1">
    <source>
        <dbReference type="ARBA" id="ARBA00004651"/>
    </source>
</evidence>
<dbReference type="SMART" id="SM00382">
    <property type="entry name" value="AAA"/>
    <property type="match status" value="1"/>
</dbReference>
<dbReference type="AlphaFoldDB" id="A0A0R2B134"/>
<evidence type="ECO:0000256" key="7">
    <source>
        <dbReference type="SAM" id="Phobius"/>
    </source>
</evidence>
<dbReference type="PROSITE" id="PS50893">
    <property type="entry name" value="ABC_TRANSPORTER_2"/>
    <property type="match status" value="1"/>
</dbReference>
<comment type="subcellular location">
    <subcellularLocation>
        <location evidence="1">Cell membrane</location>
        <topology evidence="1">Multi-pass membrane protein</topology>
    </subcellularLocation>
</comment>
<dbReference type="GO" id="GO:0016887">
    <property type="term" value="F:ATP hydrolysis activity"/>
    <property type="evidence" value="ECO:0007669"/>
    <property type="project" value="InterPro"/>
</dbReference>
<dbReference type="GO" id="GO:0140359">
    <property type="term" value="F:ABC-type transporter activity"/>
    <property type="evidence" value="ECO:0007669"/>
    <property type="project" value="InterPro"/>
</dbReference>
<protein>
    <submittedName>
        <fullName evidence="10">Abc-type multidrug transport system atpase and permease component</fullName>
    </submittedName>
</protein>
<evidence type="ECO:0000313" key="11">
    <source>
        <dbReference type="Proteomes" id="UP000051672"/>
    </source>
</evidence>
<feature type="domain" description="ABC transporter" evidence="8">
    <location>
        <begin position="331"/>
        <end position="538"/>
    </location>
</feature>
<dbReference type="PROSITE" id="PS00211">
    <property type="entry name" value="ABC_TRANSPORTER_1"/>
    <property type="match status" value="1"/>
</dbReference>
<dbReference type="PATRIC" id="fig|1423727.3.peg.171"/>
<comment type="caution">
    <text evidence="10">The sequence shown here is derived from an EMBL/GenBank/DDBJ whole genome shotgun (WGS) entry which is preliminary data.</text>
</comment>
<dbReference type="PANTHER" id="PTHR24221:SF654">
    <property type="entry name" value="ATP-BINDING CASSETTE SUB-FAMILY B MEMBER 6"/>
    <property type="match status" value="1"/>
</dbReference>
<feature type="transmembrane region" description="Helical" evidence="7">
    <location>
        <begin position="252"/>
        <end position="276"/>
    </location>
</feature>
<dbReference type="GO" id="GO:0005886">
    <property type="term" value="C:plasma membrane"/>
    <property type="evidence" value="ECO:0007669"/>
    <property type="project" value="UniProtKB-SubCell"/>
</dbReference>
<keyword evidence="4" id="KW-0067">ATP-binding</keyword>
<evidence type="ECO:0000256" key="3">
    <source>
        <dbReference type="ARBA" id="ARBA00022741"/>
    </source>
</evidence>
<dbReference type="InterPro" id="IPR027417">
    <property type="entry name" value="P-loop_NTPase"/>
</dbReference>
<evidence type="ECO:0000256" key="2">
    <source>
        <dbReference type="ARBA" id="ARBA00022692"/>
    </source>
</evidence>
<evidence type="ECO:0000256" key="5">
    <source>
        <dbReference type="ARBA" id="ARBA00022989"/>
    </source>
</evidence>
<dbReference type="SUPFAM" id="SSF90123">
    <property type="entry name" value="ABC transporter transmembrane region"/>
    <property type="match status" value="1"/>
</dbReference>
<keyword evidence="2 7" id="KW-0812">Transmembrane</keyword>
<feature type="transmembrane region" description="Helical" evidence="7">
    <location>
        <begin position="282"/>
        <end position="302"/>
    </location>
</feature>
<evidence type="ECO:0000259" key="8">
    <source>
        <dbReference type="PROSITE" id="PS50893"/>
    </source>
</evidence>
<dbReference type="InterPro" id="IPR039421">
    <property type="entry name" value="Type_1_exporter"/>
</dbReference>
<feature type="domain" description="ABC transmembrane type-1" evidence="9">
    <location>
        <begin position="21"/>
        <end position="302"/>
    </location>
</feature>
<dbReference type="STRING" id="1423727.FC34_GL000171"/>
<dbReference type="CDD" id="cd03228">
    <property type="entry name" value="ABCC_MRP_Like"/>
    <property type="match status" value="1"/>
</dbReference>
<organism evidence="10 11">
    <name type="scientific">Lacticaseibacillus brantae DSM 23927</name>
    <dbReference type="NCBI Taxonomy" id="1423727"/>
    <lineage>
        <taxon>Bacteria</taxon>
        <taxon>Bacillati</taxon>
        <taxon>Bacillota</taxon>
        <taxon>Bacilli</taxon>
        <taxon>Lactobacillales</taxon>
        <taxon>Lactobacillaceae</taxon>
        <taxon>Lacticaseibacillus</taxon>
    </lineage>
</organism>
<proteinExistence type="predicted"/>
<dbReference type="InterPro" id="IPR017871">
    <property type="entry name" value="ABC_transporter-like_CS"/>
</dbReference>
<dbReference type="InterPro" id="IPR036640">
    <property type="entry name" value="ABC1_TM_sf"/>
</dbReference>
<evidence type="ECO:0000259" key="9">
    <source>
        <dbReference type="PROSITE" id="PS50929"/>
    </source>
</evidence>
<dbReference type="SUPFAM" id="SSF52540">
    <property type="entry name" value="P-loop containing nucleoside triphosphate hydrolases"/>
    <property type="match status" value="1"/>
</dbReference>
<keyword evidence="5 7" id="KW-1133">Transmembrane helix</keyword>
<sequence length="539" mass="59648">MGGGIAMTLLDYIKRLWRQNLFLAFWLIFRGLVQTLAGMATASALTMLAARNLTQFLVWTGISLVGYLLFCYGIYQEIYYSQRVIQKLDTAIRSDIGARLANQSYLDFHNQSSQSYVSWLTNDITVINTEGYRNLVDIVSQTASVIFSLIALIHYHYSLGLLALILTIVMFVVPRLFNRPMQDQSLKRTEANERALERFTDVLNGFDELLMFNLKRLVTQRITHASTELAIPVNRYARTTGAMTATVNGVSILCQTVITAATGILFFSHLVPIVALAATQNFAGTIFAGLTGITASVMAMGATKPIFEKFASTPSSETLTTYTTVQFQHELRLEAVAYTYAGSLEPTLNEVSMTFKKGKKYAIVGPSGVGKSTLANIIAAKLTDYRGQILIDNQSYLDLNPLAIRQNVLYVNQAPYLFMTTLRENITLGQAFTDEQLTAAITASGLDDFVQQLPDGLETVVVQDGRNFSGGQRQRIVLARGLIRHREVVILDEATSALDKKTALAIETTLIKNPTLTVIMITHHLLSEVTADLDAVYKL</sequence>
<dbReference type="Pfam" id="PF00005">
    <property type="entry name" value="ABC_tran"/>
    <property type="match status" value="1"/>
</dbReference>
<reference evidence="10 11" key="1">
    <citation type="journal article" date="2015" name="Genome Announc.">
        <title>Expanding the biotechnology potential of lactobacilli through comparative genomics of 213 strains and associated genera.</title>
        <authorList>
            <person name="Sun Z."/>
            <person name="Harris H.M."/>
            <person name="McCann A."/>
            <person name="Guo C."/>
            <person name="Argimon S."/>
            <person name="Zhang W."/>
            <person name="Yang X."/>
            <person name="Jeffery I.B."/>
            <person name="Cooney J.C."/>
            <person name="Kagawa T.F."/>
            <person name="Liu W."/>
            <person name="Song Y."/>
            <person name="Salvetti E."/>
            <person name="Wrobel A."/>
            <person name="Rasinkangas P."/>
            <person name="Parkhill J."/>
            <person name="Rea M.C."/>
            <person name="O'Sullivan O."/>
            <person name="Ritari J."/>
            <person name="Douillard F.P."/>
            <person name="Paul Ross R."/>
            <person name="Yang R."/>
            <person name="Briner A.E."/>
            <person name="Felis G.E."/>
            <person name="de Vos W.M."/>
            <person name="Barrangou R."/>
            <person name="Klaenhammer T.R."/>
            <person name="Caufield P.W."/>
            <person name="Cui Y."/>
            <person name="Zhang H."/>
            <person name="O'Toole P.W."/>
        </authorList>
    </citation>
    <scope>NUCLEOTIDE SEQUENCE [LARGE SCALE GENOMIC DNA]</scope>
    <source>
        <strain evidence="10 11">DSM 23927</strain>
    </source>
</reference>
<keyword evidence="6 7" id="KW-0472">Membrane</keyword>
<dbReference type="Proteomes" id="UP000051672">
    <property type="component" value="Unassembled WGS sequence"/>
</dbReference>
<dbReference type="InterPro" id="IPR011527">
    <property type="entry name" value="ABC1_TM_dom"/>
</dbReference>
<dbReference type="Gene3D" id="3.40.50.300">
    <property type="entry name" value="P-loop containing nucleotide triphosphate hydrolases"/>
    <property type="match status" value="1"/>
</dbReference>
<evidence type="ECO:0000256" key="6">
    <source>
        <dbReference type="ARBA" id="ARBA00023136"/>
    </source>
</evidence>
<feature type="transmembrane region" description="Helical" evidence="7">
    <location>
        <begin position="21"/>
        <end position="50"/>
    </location>
</feature>
<dbReference type="InterPro" id="IPR003439">
    <property type="entry name" value="ABC_transporter-like_ATP-bd"/>
</dbReference>
<dbReference type="GO" id="GO:0034040">
    <property type="term" value="F:ATPase-coupled lipid transmembrane transporter activity"/>
    <property type="evidence" value="ECO:0007669"/>
    <property type="project" value="TreeGrafter"/>
</dbReference>
<dbReference type="GO" id="GO:0005524">
    <property type="term" value="F:ATP binding"/>
    <property type="evidence" value="ECO:0007669"/>
    <property type="project" value="UniProtKB-KW"/>
</dbReference>
<evidence type="ECO:0000256" key="4">
    <source>
        <dbReference type="ARBA" id="ARBA00022840"/>
    </source>
</evidence>
<gene>
    <name evidence="10" type="ORF">FC34_GL000171</name>
</gene>
<keyword evidence="11" id="KW-1185">Reference proteome</keyword>
<feature type="transmembrane region" description="Helical" evidence="7">
    <location>
        <begin position="56"/>
        <end position="75"/>
    </location>
</feature>
<feature type="transmembrane region" description="Helical" evidence="7">
    <location>
        <begin position="159"/>
        <end position="177"/>
    </location>
</feature>
<accession>A0A0R2B134</accession>
<dbReference type="PANTHER" id="PTHR24221">
    <property type="entry name" value="ATP-BINDING CASSETTE SUB-FAMILY B"/>
    <property type="match status" value="1"/>
</dbReference>
<name>A0A0R2B134_9LACO</name>
<dbReference type="Gene3D" id="1.20.1560.10">
    <property type="entry name" value="ABC transporter type 1, transmembrane domain"/>
    <property type="match status" value="1"/>
</dbReference>
<dbReference type="EMBL" id="AYZQ01000001">
    <property type="protein sequence ID" value="KRM72466.1"/>
    <property type="molecule type" value="Genomic_DNA"/>
</dbReference>
<keyword evidence="3" id="KW-0547">Nucleotide-binding</keyword>
<dbReference type="Pfam" id="PF00664">
    <property type="entry name" value="ABC_membrane"/>
    <property type="match status" value="1"/>
</dbReference>
<dbReference type="InterPro" id="IPR003593">
    <property type="entry name" value="AAA+_ATPase"/>
</dbReference>
<evidence type="ECO:0000313" key="10">
    <source>
        <dbReference type="EMBL" id="KRM72466.1"/>
    </source>
</evidence>
<dbReference type="PROSITE" id="PS50929">
    <property type="entry name" value="ABC_TM1F"/>
    <property type="match status" value="1"/>
</dbReference>